<dbReference type="SFLD" id="SFLDG00178">
    <property type="entry name" value="enolase"/>
    <property type="match status" value="1"/>
</dbReference>
<feature type="binding site" evidence="12 15">
    <location>
        <position position="288"/>
    </location>
    <ligand>
        <name>Mg(2+)</name>
        <dbReference type="ChEBI" id="CHEBI:18420"/>
    </ligand>
</feature>
<dbReference type="GO" id="GO:0000287">
    <property type="term" value="F:magnesium ion binding"/>
    <property type="evidence" value="ECO:0007669"/>
    <property type="project" value="UniProtKB-UniRule"/>
</dbReference>
<evidence type="ECO:0000256" key="12">
    <source>
        <dbReference type="HAMAP-Rule" id="MF_00318"/>
    </source>
</evidence>
<dbReference type="RefSeq" id="WP_107010907.1">
    <property type="nucleotide sequence ID" value="NZ_CP028136.1"/>
</dbReference>
<dbReference type="HAMAP" id="MF_00318">
    <property type="entry name" value="Enolase"/>
    <property type="match status" value="1"/>
</dbReference>
<feature type="active site" description="Proton donor" evidence="12 13">
    <location>
        <position position="204"/>
    </location>
</feature>
<keyword evidence="8 12" id="KW-0460">Magnesium</keyword>
<dbReference type="Gene3D" id="3.30.390.10">
    <property type="entry name" value="Enolase-like, N-terminal domain"/>
    <property type="match status" value="1"/>
</dbReference>
<dbReference type="PRINTS" id="PR00148">
    <property type="entry name" value="ENOLASE"/>
</dbReference>
<evidence type="ECO:0000313" key="19">
    <source>
        <dbReference type="Proteomes" id="UP000241507"/>
    </source>
</evidence>
<keyword evidence="5 12" id="KW-0963">Cytoplasm</keyword>
<dbReference type="GO" id="GO:0000015">
    <property type="term" value="C:phosphopyruvate hydratase complex"/>
    <property type="evidence" value="ECO:0007669"/>
    <property type="project" value="InterPro"/>
</dbReference>
<dbReference type="KEGG" id="grs:C7S20_01960"/>
<feature type="binding site" evidence="14">
    <location>
        <position position="315"/>
    </location>
    <ligand>
        <name>substrate</name>
    </ligand>
</feature>
<feature type="domain" description="Enolase C-terminal TIM barrel" evidence="16">
    <location>
        <begin position="138"/>
        <end position="428"/>
    </location>
</feature>
<dbReference type="PIRSF" id="PIRSF001400">
    <property type="entry name" value="Enolase"/>
    <property type="match status" value="1"/>
</dbReference>
<evidence type="ECO:0000256" key="2">
    <source>
        <dbReference type="ARBA" id="ARBA00009604"/>
    </source>
</evidence>
<comment type="function">
    <text evidence="11 12">Catalyzes the reversible conversion of 2-phosphoglycerate (2-PG) into phosphoenolpyruvate (PEP). It is essential for the degradation of carbohydrates via glycolysis.</text>
</comment>
<dbReference type="SMART" id="SM01192">
    <property type="entry name" value="Enolase_C"/>
    <property type="match status" value="1"/>
</dbReference>
<comment type="catalytic activity">
    <reaction evidence="12">
        <text>(2R)-2-phosphoglycerate = phosphoenolpyruvate + H2O</text>
        <dbReference type="Rhea" id="RHEA:10164"/>
        <dbReference type="ChEBI" id="CHEBI:15377"/>
        <dbReference type="ChEBI" id="CHEBI:58289"/>
        <dbReference type="ChEBI" id="CHEBI:58702"/>
        <dbReference type="EC" id="4.2.1.11"/>
    </reaction>
</comment>
<gene>
    <name evidence="12" type="primary">eno</name>
    <name evidence="18" type="ORF">C7S20_01960</name>
</gene>
<evidence type="ECO:0000256" key="10">
    <source>
        <dbReference type="ARBA" id="ARBA00023239"/>
    </source>
</evidence>
<feature type="binding site" evidence="14">
    <location>
        <position position="163"/>
    </location>
    <ligand>
        <name>substrate</name>
    </ligand>
</feature>
<evidence type="ECO:0000256" key="3">
    <source>
        <dbReference type="ARBA" id="ARBA00012058"/>
    </source>
</evidence>
<dbReference type="InterPro" id="IPR020810">
    <property type="entry name" value="Enolase_C"/>
</dbReference>
<dbReference type="FunFam" id="3.30.390.10:FF:000001">
    <property type="entry name" value="Enolase"/>
    <property type="match status" value="1"/>
</dbReference>
<feature type="binding site" evidence="12">
    <location>
        <position position="369"/>
    </location>
    <ligand>
        <name>(2R)-2-phosphoglycerate</name>
        <dbReference type="ChEBI" id="CHEBI:58289"/>
    </ligand>
</feature>
<dbReference type="PANTHER" id="PTHR11902:SF1">
    <property type="entry name" value="ENOLASE"/>
    <property type="match status" value="1"/>
</dbReference>
<dbReference type="Pfam" id="PF03952">
    <property type="entry name" value="Enolase_N"/>
    <property type="match status" value="1"/>
</dbReference>
<dbReference type="FunFam" id="3.20.20.120:FF:000001">
    <property type="entry name" value="Enolase"/>
    <property type="match status" value="1"/>
</dbReference>
<evidence type="ECO:0000313" key="18">
    <source>
        <dbReference type="EMBL" id="AVR44123.1"/>
    </source>
</evidence>
<comment type="subcellular location">
    <subcellularLocation>
        <location evidence="12">Cytoplasm</location>
    </subcellularLocation>
    <subcellularLocation>
        <location evidence="12">Secreted</location>
    </subcellularLocation>
    <subcellularLocation>
        <location evidence="12">Cell surface</location>
    </subcellularLocation>
    <text evidence="12">Fractions of enolase are present in both the cytoplasm and on the cell surface.</text>
</comment>
<keyword evidence="9 12" id="KW-0324">Glycolysis</keyword>
<feature type="binding site" evidence="14">
    <location>
        <position position="154"/>
    </location>
    <ligand>
        <name>substrate</name>
    </ligand>
</feature>
<dbReference type="Pfam" id="PF00113">
    <property type="entry name" value="Enolase_C"/>
    <property type="match status" value="1"/>
</dbReference>
<dbReference type="GO" id="GO:0009986">
    <property type="term" value="C:cell surface"/>
    <property type="evidence" value="ECO:0007669"/>
    <property type="project" value="UniProtKB-SubCell"/>
</dbReference>
<evidence type="ECO:0000256" key="5">
    <source>
        <dbReference type="ARBA" id="ARBA00022490"/>
    </source>
</evidence>
<name>A0A2R3Z1I2_9FLAO</name>
<dbReference type="EC" id="4.2.1.11" evidence="3 12"/>
<dbReference type="InterPro" id="IPR000941">
    <property type="entry name" value="Enolase"/>
</dbReference>
<feature type="binding site" evidence="12">
    <location>
        <position position="340"/>
    </location>
    <ligand>
        <name>(2R)-2-phosphoglycerate</name>
        <dbReference type="ChEBI" id="CHEBI:58289"/>
    </ligand>
</feature>
<dbReference type="SFLD" id="SFLDF00002">
    <property type="entry name" value="enolase"/>
    <property type="match status" value="1"/>
</dbReference>
<dbReference type="SUPFAM" id="SSF54826">
    <property type="entry name" value="Enolase N-terminal domain-like"/>
    <property type="match status" value="1"/>
</dbReference>
<keyword evidence="18" id="KW-0670">Pyruvate</keyword>
<dbReference type="OrthoDB" id="9804716at2"/>
<feature type="binding site" evidence="12">
    <location>
        <position position="370"/>
    </location>
    <ligand>
        <name>(2R)-2-phosphoglycerate</name>
        <dbReference type="ChEBI" id="CHEBI:58289"/>
    </ligand>
</feature>
<keyword evidence="6 12" id="KW-0964">Secreted</keyword>
<dbReference type="SFLD" id="SFLDS00001">
    <property type="entry name" value="Enolase"/>
    <property type="match status" value="1"/>
</dbReference>
<dbReference type="PROSITE" id="PS00164">
    <property type="entry name" value="ENOLASE"/>
    <property type="match status" value="1"/>
</dbReference>
<dbReference type="Gene3D" id="3.20.20.120">
    <property type="entry name" value="Enolase-like C-terminal domain"/>
    <property type="match status" value="1"/>
</dbReference>
<dbReference type="CDD" id="cd03313">
    <property type="entry name" value="enolase"/>
    <property type="match status" value="1"/>
</dbReference>
<evidence type="ECO:0000256" key="6">
    <source>
        <dbReference type="ARBA" id="ARBA00022525"/>
    </source>
</evidence>
<evidence type="ECO:0000259" key="17">
    <source>
        <dbReference type="SMART" id="SM01193"/>
    </source>
</evidence>
<protein>
    <recommendedName>
        <fullName evidence="4 12">Enolase</fullName>
        <ecNumber evidence="3 12">4.2.1.11</ecNumber>
    </recommendedName>
    <alternativeName>
        <fullName evidence="12">2-phospho-D-glycerate hydro-lyase</fullName>
    </alternativeName>
    <alternativeName>
        <fullName evidence="12">2-phosphoglycerate dehydratase</fullName>
    </alternativeName>
</protein>
<feature type="binding site" evidence="12 15">
    <location>
        <position position="315"/>
    </location>
    <ligand>
        <name>Mg(2+)</name>
        <dbReference type="ChEBI" id="CHEBI:18420"/>
    </ligand>
</feature>
<dbReference type="GO" id="GO:0004634">
    <property type="term" value="F:phosphopyruvate hydratase activity"/>
    <property type="evidence" value="ECO:0007669"/>
    <property type="project" value="UniProtKB-UniRule"/>
</dbReference>
<feature type="binding site" evidence="12">
    <location>
        <position position="391"/>
    </location>
    <ligand>
        <name>(2R)-2-phosphoglycerate</name>
        <dbReference type="ChEBI" id="CHEBI:58289"/>
    </ligand>
</feature>
<dbReference type="AlphaFoldDB" id="A0A2R3Z1I2"/>
<comment type="cofactor">
    <cofactor evidence="12">
        <name>Mg(2+)</name>
        <dbReference type="ChEBI" id="CHEBI:18420"/>
    </cofactor>
    <text evidence="12">Binds a second Mg(2+) ion via substrate during catalysis.</text>
</comment>
<feature type="binding site" evidence="12 15">
    <location>
        <position position="241"/>
    </location>
    <ligand>
        <name>Mg(2+)</name>
        <dbReference type="ChEBI" id="CHEBI:18420"/>
    </ligand>
</feature>
<dbReference type="UniPathway" id="UPA00109">
    <property type="reaction ID" value="UER00187"/>
</dbReference>
<reference evidence="19" key="1">
    <citation type="submission" date="2018-03" db="EMBL/GenBank/DDBJ databases">
        <title>Gramella fulva sp. nov., isolated from a dry surface of tidal flat.</title>
        <authorList>
            <person name="Hwang S.H."/>
            <person name="Hwang W.M."/>
            <person name="Kang K."/>
            <person name="Ahn T.-Y."/>
        </authorList>
    </citation>
    <scope>NUCLEOTIDE SEQUENCE [LARGE SCALE GENOMIC DNA]</scope>
    <source>
        <strain evidence="19">SH35</strain>
    </source>
</reference>
<evidence type="ECO:0000259" key="16">
    <source>
        <dbReference type="SMART" id="SM01192"/>
    </source>
</evidence>
<feature type="domain" description="Enolase N-terminal" evidence="17">
    <location>
        <begin position="4"/>
        <end position="133"/>
    </location>
</feature>
<comment type="similarity">
    <text evidence="2 12">Belongs to the enolase family.</text>
</comment>
<dbReference type="InterPro" id="IPR036849">
    <property type="entry name" value="Enolase-like_C_sf"/>
</dbReference>
<evidence type="ECO:0000256" key="7">
    <source>
        <dbReference type="ARBA" id="ARBA00022723"/>
    </source>
</evidence>
<keyword evidence="10 12" id="KW-0456">Lyase</keyword>
<evidence type="ECO:0000256" key="1">
    <source>
        <dbReference type="ARBA" id="ARBA00005031"/>
    </source>
</evidence>
<dbReference type="SMART" id="SM01193">
    <property type="entry name" value="Enolase_N"/>
    <property type="match status" value="1"/>
</dbReference>
<organism evidence="18 19">
    <name type="scientific">Christiangramia fulva</name>
    <dbReference type="NCBI Taxonomy" id="2126553"/>
    <lineage>
        <taxon>Bacteria</taxon>
        <taxon>Pseudomonadati</taxon>
        <taxon>Bacteroidota</taxon>
        <taxon>Flavobacteriia</taxon>
        <taxon>Flavobacteriales</taxon>
        <taxon>Flavobacteriaceae</taxon>
        <taxon>Christiangramia</taxon>
    </lineage>
</organism>
<sequence>MSAILDIHARQIFDSRGNPTVEVDVITENGIMGRAAVPSGASTGEHEAVELRDGGKDFMGKGVQKAIDNVNGEIAEKLLGFSVFEQNLIDQTMIDLDGTPNKSKLGANAILGVSLAVAKAAANELNMPLFRYVGGVSGNTLPVPMMNIINGGSHSDAPIAFQEFMIMPVMANSFSHALKMGTEIFHNLKKVLHDRGLSTAVGDEGGFAPTLDGTEDALDTILKAIEKAGYKPGEEVSIALDCASAEFYENGKYDYTKFEGDKGKIRNSEEQAEYLAELASKYPIISIEDGMDENDWEGWKALTDKIGDKVQLVGDDLFVTNVERLGRGIKEKIANSILIKVNQIGTLTETISAVNMAHNAGYTSVMSHRSGETEDNTIADLAVALNTGQIKTGSASRSDRMAKYNQLLRIEEELGSVAYYPQDKAFKIK</sequence>
<evidence type="ECO:0000256" key="8">
    <source>
        <dbReference type="ARBA" id="ARBA00022842"/>
    </source>
</evidence>
<dbReference type="EMBL" id="CP028136">
    <property type="protein sequence ID" value="AVR44123.1"/>
    <property type="molecule type" value="Genomic_DNA"/>
</dbReference>
<dbReference type="InterPro" id="IPR020809">
    <property type="entry name" value="Enolase_CS"/>
</dbReference>
<keyword evidence="7 12" id="KW-0479">Metal-binding</keyword>
<dbReference type="NCBIfam" id="TIGR01060">
    <property type="entry name" value="eno"/>
    <property type="match status" value="1"/>
</dbReference>
<evidence type="ECO:0000256" key="14">
    <source>
        <dbReference type="PIRSR" id="PIRSR001400-2"/>
    </source>
</evidence>
<feature type="binding site" evidence="14">
    <location>
        <position position="391"/>
    </location>
    <ligand>
        <name>substrate</name>
    </ligand>
</feature>
<dbReference type="GO" id="GO:0005576">
    <property type="term" value="C:extracellular region"/>
    <property type="evidence" value="ECO:0007669"/>
    <property type="project" value="UniProtKB-SubCell"/>
</dbReference>
<comment type="cofactor">
    <cofactor evidence="15">
        <name>Mg(2+)</name>
        <dbReference type="ChEBI" id="CHEBI:18420"/>
    </cofactor>
    <text evidence="15">Mg(2+) is required for catalysis and for stabilizing the dimer.</text>
</comment>
<dbReference type="Proteomes" id="UP000241507">
    <property type="component" value="Chromosome"/>
</dbReference>
<proteinExistence type="inferred from homology"/>
<dbReference type="PANTHER" id="PTHR11902">
    <property type="entry name" value="ENOLASE"/>
    <property type="match status" value="1"/>
</dbReference>
<accession>A0A2R3Z1I2</accession>
<dbReference type="InterPro" id="IPR020811">
    <property type="entry name" value="Enolase_N"/>
</dbReference>
<dbReference type="GO" id="GO:0006096">
    <property type="term" value="P:glycolytic process"/>
    <property type="evidence" value="ECO:0007669"/>
    <property type="project" value="UniProtKB-UniRule"/>
</dbReference>
<dbReference type="InterPro" id="IPR029017">
    <property type="entry name" value="Enolase-like_N"/>
</dbReference>
<evidence type="ECO:0000256" key="4">
    <source>
        <dbReference type="ARBA" id="ARBA00017068"/>
    </source>
</evidence>
<feature type="binding site" evidence="14">
    <location>
        <position position="288"/>
    </location>
    <ligand>
        <name>substrate</name>
    </ligand>
</feature>
<feature type="binding site" evidence="14">
    <location>
        <begin position="367"/>
        <end position="370"/>
    </location>
    <ligand>
        <name>substrate</name>
    </ligand>
</feature>
<evidence type="ECO:0000256" key="13">
    <source>
        <dbReference type="PIRSR" id="PIRSR001400-1"/>
    </source>
</evidence>
<evidence type="ECO:0000256" key="9">
    <source>
        <dbReference type="ARBA" id="ARBA00023152"/>
    </source>
</evidence>
<feature type="active site" description="Proton acceptor" evidence="12 13">
    <location>
        <position position="340"/>
    </location>
</feature>
<evidence type="ECO:0000256" key="11">
    <source>
        <dbReference type="ARBA" id="ARBA00045763"/>
    </source>
</evidence>
<feature type="binding site" evidence="12">
    <location>
        <position position="162"/>
    </location>
    <ligand>
        <name>(2R)-2-phosphoglycerate</name>
        <dbReference type="ChEBI" id="CHEBI:58289"/>
    </ligand>
</feature>
<comment type="pathway">
    <text evidence="1 12">Carbohydrate degradation; glycolysis; pyruvate from D-glyceraldehyde 3-phosphate: step 4/5.</text>
</comment>
<keyword evidence="19" id="KW-1185">Reference proteome</keyword>
<dbReference type="SUPFAM" id="SSF51604">
    <property type="entry name" value="Enolase C-terminal domain-like"/>
    <property type="match status" value="1"/>
</dbReference>
<evidence type="ECO:0000256" key="15">
    <source>
        <dbReference type="PIRSR" id="PIRSR001400-3"/>
    </source>
</evidence>